<dbReference type="EMBL" id="JAYMGO010000023">
    <property type="protein sequence ID" value="KAL1250362.1"/>
    <property type="molecule type" value="Genomic_DNA"/>
</dbReference>
<keyword evidence="2" id="KW-1185">Reference proteome</keyword>
<protein>
    <submittedName>
        <fullName evidence="1">Uncharacterized protein</fullName>
    </submittedName>
</protein>
<sequence length="170" mass="19304">MSVETQGCRNDSLSQEPLRWCVAHGVTNDVILTLGNKESSGWTDEVWNEEVGHHLFHPRFTGRRRSGLEGGSLKDCRCLLENSTRGPVKRPNLNFLKMTRFCLLSSPKADVKLQGSVQHFVSVEYALGRFELIMRSCALQTVVFNLYGGSELRMHFREERETQGSCDIQN</sequence>
<gene>
    <name evidence="1" type="ORF">QQF64_021367</name>
</gene>
<name>A0ABR3LFA0_9TELE</name>
<comment type="caution">
    <text evidence="1">The sequence shown here is derived from an EMBL/GenBank/DDBJ whole genome shotgun (WGS) entry which is preliminary data.</text>
</comment>
<accession>A0ABR3LFA0</accession>
<proteinExistence type="predicted"/>
<organism evidence="1 2">
    <name type="scientific">Cirrhinus molitorella</name>
    <name type="common">mud carp</name>
    <dbReference type="NCBI Taxonomy" id="172907"/>
    <lineage>
        <taxon>Eukaryota</taxon>
        <taxon>Metazoa</taxon>
        <taxon>Chordata</taxon>
        <taxon>Craniata</taxon>
        <taxon>Vertebrata</taxon>
        <taxon>Euteleostomi</taxon>
        <taxon>Actinopterygii</taxon>
        <taxon>Neopterygii</taxon>
        <taxon>Teleostei</taxon>
        <taxon>Ostariophysi</taxon>
        <taxon>Cypriniformes</taxon>
        <taxon>Cyprinidae</taxon>
        <taxon>Labeoninae</taxon>
        <taxon>Labeonini</taxon>
        <taxon>Cirrhinus</taxon>
    </lineage>
</organism>
<reference evidence="1 2" key="1">
    <citation type="submission" date="2023-09" db="EMBL/GenBank/DDBJ databases">
        <authorList>
            <person name="Wang M."/>
        </authorList>
    </citation>
    <scope>NUCLEOTIDE SEQUENCE [LARGE SCALE GENOMIC DNA]</scope>
    <source>
        <strain evidence="1">GT-2023</strain>
        <tissue evidence="1">Liver</tissue>
    </source>
</reference>
<evidence type="ECO:0000313" key="1">
    <source>
        <dbReference type="EMBL" id="KAL1250362.1"/>
    </source>
</evidence>
<dbReference type="Proteomes" id="UP001558613">
    <property type="component" value="Unassembled WGS sequence"/>
</dbReference>
<evidence type="ECO:0000313" key="2">
    <source>
        <dbReference type="Proteomes" id="UP001558613"/>
    </source>
</evidence>